<gene>
    <name evidence="1" type="ORF">HA222_01995</name>
</gene>
<organism evidence="1 2">
    <name type="scientific">Candidatus Iainarchaeum sp</name>
    <dbReference type="NCBI Taxonomy" id="3101447"/>
    <lineage>
        <taxon>Archaea</taxon>
        <taxon>Candidatus Iainarchaeota</taxon>
        <taxon>Candidatus Iainarchaeia</taxon>
        <taxon>Candidatus Iainarchaeales</taxon>
        <taxon>Candidatus Iainarchaeaceae</taxon>
        <taxon>Candidatus Iainarchaeum</taxon>
    </lineage>
</organism>
<sequence>MIKRKEPMFGRPLGRRFMFLTPEAEARARLANERVGSSVATRSGQKFKKTLFGIIKLRQEKEASV</sequence>
<dbReference type="AlphaFoldDB" id="A0A7J4JXK8"/>
<evidence type="ECO:0000313" key="2">
    <source>
        <dbReference type="Proteomes" id="UP000590964"/>
    </source>
</evidence>
<protein>
    <submittedName>
        <fullName evidence="1">Uncharacterized protein</fullName>
    </submittedName>
</protein>
<dbReference type="Proteomes" id="UP000590964">
    <property type="component" value="Unassembled WGS sequence"/>
</dbReference>
<comment type="caution">
    <text evidence="1">The sequence shown here is derived from an EMBL/GenBank/DDBJ whole genome shotgun (WGS) entry which is preliminary data.</text>
</comment>
<proteinExistence type="predicted"/>
<accession>A0A7J4JXK8</accession>
<name>A0A7J4JXK8_9ARCH</name>
<evidence type="ECO:0000313" key="1">
    <source>
        <dbReference type="EMBL" id="HIH21419.1"/>
    </source>
</evidence>
<dbReference type="EMBL" id="DUFW01000028">
    <property type="protein sequence ID" value="HIH21419.1"/>
    <property type="molecule type" value="Genomic_DNA"/>
</dbReference>
<reference evidence="2" key="1">
    <citation type="journal article" date="2020" name="bioRxiv">
        <title>A rank-normalized archaeal taxonomy based on genome phylogeny resolves widespread incomplete and uneven classifications.</title>
        <authorList>
            <person name="Rinke C."/>
            <person name="Chuvochina M."/>
            <person name="Mussig A.J."/>
            <person name="Chaumeil P.-A."/>
            <person name="Waite D.W."/>
            <person name="Whitman W.B."/>
            <person name="Parks D.H."/>
            <person name="Hugenholtz P."/>
        </authorList>
    </citation>
    <scope>NUCLEOTIDE SEQUENCE [LARGE SCALE GENOMIC DNA]</scope>
</reference>